<accession>A0A4R6DMI6</accession>
<keyword evidence="1" id="KW-0472">Membrane</keyword>
<dbReference type="EMBL" id="SNVW01000001">
    <property type="protein sequence ID" value="TDN46146.1"/>
    <property type="molecule type" value="Genomic_DNA"/>
</dbReference>
<sequence length="98" mass="10344">MGIDWFAFLTVAIVALVGACFVVTVYSVGLRFWSAADTRAGKYTVKDDGTVGPATSGFPLPGNTPPGVRVFRALSVVCFAISAAAVLYGIYLIVPQFH</sequence>
<dbReference type="RefSeq" id="WP_133518088.1">
    <property type="nucleotide sequence ID" value="NZ_SNVW01000001.1"/>
</dbReference>
<protein>
    <submittedName>
        <fullName evidence="2">Uncharacterized protein</fullName>
    </submittedName>
</protein>
<evidence type="ECO:0000256" key="1">
    <source>
        <dbReference type="SAM" id="Phobius"/>
    </source>
</evidence>
<gene>
    <name evidence="2" type="ORF">EDF64_1011</name>
</gene>
<comment type="caution">
    <text evidence="2">The sequence shown here is derived from an EMBL/GenBank/DDBJ whole genome shotgun (WGS) entry which is preliminary data.</text>
</comment>
<feature type="transmembrane region" description="Helical" evidence="1">
    <location>
        <begin position="73"/>
        <end position="94"/>
    </location>
</feature>
<organism evidence="2 3">
    <name type="scientific">Curtobacterium flaccumfaciens</name>
    <dbReference type="NCBI Taxonomy" id="2035"/>
    <lineage>
        <taxon>Bacteria</taxon>
        <taxon>Bacillati</taxon>
        <taxon>Actinomycetota</taxon>
        <taxon>Actinomycetes</taxon>
        <taxon>Micrococcales</taxon>
        <taxon>Microbacteriaceae</taxon>
        <taxon>Curtobacterium</taxon>
    </lineage>
</organism>
<dbReference type="AlphaFoldDB" id="A0A4R6DMI6"/>
<dbReference type="Proteomes" id="UP000295764">
    <property type="component" value="Unassembled WGS sequence"/>
</dbReference>
<reference evidence="2 3" key="1">
    <citation type="submission" date="2019-03" db="EMBL/GenBank/DDBJ databases">
        <title>Genomic analyses of the natural microbiome of Caenorhabditis elegans.</title>
        <authorList>
            <person name="Samuel B."/>
        </authorList>
    </citation>
    <scope>NUCLEOTIDE SEQUENCE [LARGE SCALE GENOMIC DNA]</scope>
    <source>
        <strain evidence="2 3">JUb65</strain>
    </source>
</reference>
<proteinExistence type="predicted"/>
<name>A0A4R6DMI6_9MICO</name>
<keyword evidence="1" id="KW-0812">Transmembrane</keyword>
<dbReference type="OrthoDB" id="3177419at2"/>
<keyword evidence="1" id="KW-1133">Transmembrane helix</keyword>
<evidence type="ECO:0000313" key="3">
    <source>
        <dbReference type="Proteomes" id="UP000295764"/>
    </source>
</evidence>
<evidence type="ECO:0000313" key="2">
    <source>
        <dbReference type="EMBL" id="TDN46146.1"/>
    </source>
</evidence>
<feature type="transmembrane region" description="Helical" evidence="1">
    <location>
        <begin position="6"/>
        <end position="29"/>
    </location>
</feature>